<evidence type="ECO:0000256" key="1">
    <source>
        <dbReference type="SAM" id="MobiDB-lite"/>
    </source>
</evidence>
<dbReference type="AlphaFoldDB" id="A0A8H7AFJ0"/>
<proteinExistence type="predicted"/>
<sequence length="73" mass="8498">MLTFSFIYFEVYRNHAIQATKLCFQTILLSLTLRRRKLRQKRFTLPATVGSNNCGFARKKEKRSGSSSHRSLS</sequence>
<dbReference type="EMBL" id="JAACFV010000077">
    <property type="protein sequence ID" value="KAF7506927.1"/>
    <property type="molecule type" value="Genomic_DNA"/>
</dbReference>
<organism evidence="2 3">
    <name type="scientific">Endocarpon pusillum</name>
    <dbReference type="NCBI Taxonomy" id="364733"/>
    <lineage>
        <taxon>Eukaryota</taxon>
        <taxon>Fungi</taxon>
        <taxon>Dikarya</taxon>
        <taxon>Ascomycota</taxon>
        <taxon>Pezizomycotina</taxon>
        <taxon>Eurotiomycetes</taxon>
        <taxon>Chaetothyriomycetidae</taxon>
        <taxon>Verrucariales</taxon>
        <taxon>Verrucariaceae</taxon>
        <taxon>Endocarpon</taxon>
    </lineage>
</organism>
<evidence type="ECO:0000313" key="2">
    <source>
        <dbReference type="EMBL" id="KAF7506927.1"/>
    </source>
</evidence>
<keyword evidence="3" id="KW-1185">Reference proteome</keyword>
<protein>
    <submittedName>
        <fullName evidence="2">Uncharacterized protein</fullName>
    </submittedName>
</protein>
<name>A0A8H7AFJ0_9EURO</name>
<accession>A0A8H7AFJ0</accession>
<reference evidence="2" key="1">
    <citation type="submission" date="2020-02" db="EMBL/GenBank/DDBJ databases">
        <authorList>
            <person name="Palmer J.M."/>
        </authorList>
    </citation>
    <scope>NUCLEOTIDE SEQUENCE</scope>
    <source>
        <strain evidence="2">EPUS1.4</strain>
        <tissue evidence="2">Thallus</tissue>
    </source>
</reference>
<dbReference type="Proteomes" id="UP000606974">
    <property type="component" value="Unassembled WGS sequence"/>
</dbReference>
<comment type="caution">
    <text evidence="2">The sequence shown here is derived from an EMBL/GenBank/DDBJ whole genome shotgun (WGS) entry which is preliminary data.</text>
</comment>
<gene>
    <name evidence="2" type="ORF">GJ744_011058</name>
</gene>
<feature type="region of interest" description="Disordered" evidence="1">
    <location>
        <begin position="54"/>
        <end position="73"/>
    </location>
</feature>
<evidence type="ECO:0000313" key="3">
    <source>
        <dbReference type="Proteomes" id="UP000606974"/>
    </source>
</evidence>